<dbReference type="GO" id="GO:0098552">
    <property type="term" value="C:side of membrane"/>
    <property type="evidence" value="ECO:0007669"/>
    <property type="project" value="UniProtKB-KW"/>
</dbReference>
<feature type="domain" description="Trypanosome variant surface glycoprotein B-type N-terminal" evidence="12">
    <location>
        <begin position="14"/>
        <end position="368"/>
    </location>
</feature>
<protein>
    <submittedName>
        <fullName evidence="13">Variant surface glycoprotein 1125.4049</fullName>
    </submittedName>
</protein>
<dbReference type="VEuPathDB" id="TriTrypDB:Tb427_000214200"/>
<feature type="region of interest" description="Disordered" evidence="9">
    <location>
        <begin position="384"/>
        <end position="416"/>
    </location>
</feature>
<keyword evidence="7" id="KW-0325">Glycoprotein</keyword>
<keyword evidence="3" id="KW-1003">Cell membrane</keyword>
<comment type="subcellular location">
    <subcellularLocation>
        <location evidence="2">Cell membrane</location>
        <topology evidence="2">Lipid-anchor</topology>
        <topology evidence="2">GPI-anchor</topology>
    </subcellularLocation>
</comment>
<keyword evidence="8" id="KW-0449">Lipoprotein</keyword>
<feature type="domain" description="Trypanosome variant surface glycoprotein C-terminal" evidence="11">
    <location>
        <begin position="407"/>
        <end position="521"/>
    </location>
</feature>
<dbReference type="VEuPathDB" id="TriTrypDB:Tb927.5.5050"/>
<reference evidence="13" key="1">
    <citation type="submission" date="2016-08" db="EMBL/GenBank/DDBJ databases">
        <title>VSG repertoire of Trypanosoma brucei EATRO 1125.</title>
        <authorList>
            <person name="Cross G.A."/>
        </authorList>
    </citation>
    <scope>NUCLEOTIDE SEQUENCE</scope>
    <source>
        <strain evidence="13">EATRO 1125</strain>
    </source>
</reference>
<evidence type="ECO:0000256" key="1">
    <source>
        <dbReference type="ARBA" id="ARBA00002523"/>
    </source>
</evidence>
<keyword evidence="5 10" id="KW-0732">Signal</keyword>
<dbReference type="VEuPathDB" id="TriTrypDB:Tb1125.Tb11.v5.0924"/>
<keyword evidence="4" id="KW-0336">GPI-anchor</keyword>
<evidence type="ECO:0000256" key="2">
    <source>
        <dbReference type="ARBA" id="ARBA00004609"/>
    </source>
</evidence>
<evidence type="ECO:0000313" key="13">
    <source>
        <dbReference type="EMBL" id="APD74584.1"/>
    </source>
</evidence>
<evidence type="ECO:0000256" key="4">
    <source>
        <dbReference type="ARBA" id="ARBA00022622"/>
    </source>
</evidence>
<evidence type="ECO:0000256" key="3">
    <source>
        <dbReference type="ARBA" id="ARBA00022475"/>
    </source>
</evidence>
<feature type="chain" id="PRO_5009615280" evidence="10">
    <location>
        <begin position="24"/>
        <end position="533"/>
    </location>
</feature>
<comment type="function">
    <text evidence="1">VSG forms a coat on the surface of the parasite. The trypanosome evades the immune response of the host by expressing a series of antigenically distinct VSGs from an estimated 1000 VSG genes.</text>
</comment>
<feature type="compositionally biased region" description="Basic and acidic residues" evidence="9">
    <location>
        <begin position="395"/>
        <end position="407"/>
    </location>
</feature>
<evidence type="ECO:0000259" key="12">
    <source>
        <dbReference type="Pfam" id="PF13206"/>
    </source>
</evidence>
<dbReference type="AlphaFoldDB" id="A0A1J0R9V6"/>
<dbReference type="GO" id="GO:0005886">
    <property type="term" value="C:plasma membrane"/>
    <property type="evidence" value="ECO:0007669"/>
    <property type="project" value="UniProtKB-SubCell"/>
</dbReference>
<dbReference type="InterPro" id="IPR025932">
    <property type="entry name" value="Trypano_VSG_B_N_dom"/>
</dbReference>
<dbReference type="Pfam" id="PF13206">
    <property type="entry name" value="VSG_B"/>
    <property type="match status" value="1"/>
</dbReference>
<feature type="region of interest" description="Disordered" evidence="9">
    <location>
        <begin position="428"/>
        <end position="450"/>
    </location>
</feature>
<dbReference type="EMBL" id="KX700628">
    <property type="protein sequence ID" value="APD74584.1"/>
    <property type="molecule type" value="Genomic_DNA"/>
</dbReference>
<dbReference type="Pfam" id="PF10659">
    <property type="entry name" value="Trypan_glycop_C"/>
    <property type="match status" value="1"/>
</dbReference>
<dbReference type="InterPro" id="IPR019609">
    <property type="entry name" value="Variant_surf_glycoprt_trypan_C"/>
</dbReference>
<evidence type="ECO:0000256" key="10">
    <source>
        <dbReference type="SAM" id="SignalP"/>
    </source>
</evidence>
<evidence type="ECO:0000256" key="6">
    <source>
        <dbReference type="ARBA" id="ARBA00023136"/>
    </source>
</evidence>
<sequence>MKQNSAAKLAFFELMVVVSNVQGNVGSADNSYVYKKLCTFVGLARNPTAPEAQLPVTPQELTDLETINATLSDPTWLDLFFKDGNDKDDIAEIPTQLKSNPGWSDNWGRWLQAAKLAKADTDKSTMKRFNLQTAAPANAKYIKTFVERALVIVNAKAAALADDITNTKQVTKEDIKKELVAAITGAADGVLTLPIKDNLFATAAAANMQTTCEAKDNTNGAATIGAVFACLCIKGNGQTGDQICDHSDAAIQWEAATGGPQMTDVKALIDGCPAMQDTTVTPELLVNTLRDIYSTISINSGNGYLRTFKTGNCQGHNANGFCVKISGLTSDDDTKFKQLPWVSKIINLSNDIGKVNKHNRAVHLLQAEARQQIAALKVLGRQPALTEFPPAPPTLDRRTQQAEEGKCKPQNTTPTECPTEHCEYDEKATDGNSCKPKPVKENTAETTGNQAGEAAATNRCTAHKDKLACENDKTGDKQNCAWRKGNGGEPEPEKEMCHDSSFLPDKKIAFSVVSAAFVGLVAFENYKDFCLIL</sequence>
<name>A0A1J0R9V6_9TRYP</name>
<accession>A0A1J0R9V6</accession>
<feature type="signal peptide" evidence="10">
    <location>
        <begin position="1"/>
        <end position="23"/>
    </location>
</feature>
<evidence type="ECO:0000256" key="9">
    <source>
        <dbReference type="SAM" id="MobiDB-lite"/>
    </source>
</evidence>
<evidence type="ECO:0000256" key="8">
    <source>
        <dbReference type="ARBA" id="ARBA00023288"/>
    </source>
</evidence>
<keyword evidence="6" id="KW-0472">Membrane</keyword>
<proteinExistence type="predicted"/>
<evidence type="ECO:0000256" key="7">
    <source>
        <dbReference type="ARBA" id="ARBA00023180"/>
    </source>
</evidence>
<evidence type="ECO:0000256" key="5">
    <source>
        <dbReference type="ARBA" id="ARBA00022729"/>
    </source>
</evidence>
<evidence type="ECO:0000259" key="11">
    <source>
        <dbReference type="Pfam" id="PF10659"/>
    </source>
</evidence>
<organism evidence="13">
    <name type="scientific">Trypanosoma brucei</name>
    <dbReference type="NCBI Taxonomy" id="5691"/>
    <lineage>
        <taxon>Eukaryota</taxon>
        <taxon>Discoba</taxon>
        <taxon>Euglenozoa</taxon>
        <taxon>Kinetoplastea</taxon>
        <taxon>Metakinetoplastina</taxon>
        <taxon>Trypanosomatida</taxon>
        <taxon>Trypanosomatidae</taxon>
        <taxon>Trypanosoma</taxon>
    </lineage>
</organism>